<dbReference type="Gene3D" id="2.50.20.20">
    <property type="match status" value="1"/>
</dbReference>
<keyword evidence="1" id="KW-0808">Transferase</keyword>
<dbReference type="AlphaFoldDB" id="A0A939TE47"/>
<keyword evidence="5" id="KW-0472">Membrane</keyword>
<feature type="transmembrane region" description="Helical" evidence="5">
    <location>
        <begin position="287"/>
        <end position="310"/>
    </location>
</feature>
<keyword evidence="2" id="KW-0547">Nucleotide-binding</keyword>
<evidence type="ECO:0000259" key="6">
    <source>
        <dbReference type="PROSITE" id="PS50011"/>
    </source>
</evidence>
<evidence type="ECO:0000313" key="7">
    <source>
        <dbReference type="EMBL" id="MBO2452965.1"/>
    </source>
</evidence>
<keyword evidence="5" id="KW-0812">Transmembrane</keyword>
<dbReference type="PANTHER" id="PTHR43289:SF34">
    <property type="entry name" value="SERINE_THREONINE-PROTEIN KINASE YBDM-RELATED"/>
    <property type="match status" value="1"/>
</dbReference>
<evidence type="ECO:0000256" key="5">
    <source>
        <dbReference type="SAM" id="Phobius"/>
    </source>
</evidence>
<dbReference type="InterPro" id="IPR008271">
    <property type="entry name" value="Ser/Thr_kinase_AS"/>
</dbReference>
<sequence>MGEVAPLAPDDPREIGGYRLEGRLGAGGQGVVYLGRAKDWTPVAVKVLHGDGDFDAQQSLLRELGAARRVASFCTARILDAGPVGERDGYVVTEFVEGPTLEQAVRDSGPMGGADLHRLAVGTITALTAIHAAGLVHGDFKPANVLMSSGGPRVIDFGVARPPGRPGGLVVGTPAYMAPEQVAGGPVGAEADVYAWAATMAYAASGRPDMSGVAEPLRTLLGACLAREPQARPAAREVLLKLLEQGDLEGSAGHDTNVLLAEGATIAATRQVSPAEIVPTPRGRRRALLLGGVVGLAAGALIAGLTVAALRPGAPSHEASTAANSATPTVSPAAPAQVAQASLAAMASAGKARFTFQSEGQDEDYFSGDGRFSYAPTGTADYDMNVTYGGDESTAEVILIGEDDYVNESDGWEKGAGSDASDAARRIRWASSPFNIRALTLASNDLRSGGGSVLQGTAGLAELASDGAVGEYYRAYSEADPSGVVSFAMDLNGDHTPRQLKLELPSNEAGSLTVVVGYSGWGGAQDVTAPYVH</sequence>
<evidence type="ECO:0000256" key="1">
    <source>
        <dbReference type="ARBA" id="ARBA00022679"/>
    </source>
</evidence>
<dbReference type="GO" id="GO:0004674">
    <property type="term" value="F:protein serine/threonine kinase activity"/>
    <property type="evidence" value="ECO:0007669"/>
    <property type="project" value="UniProtKB-KW"/>
</dbReference>
<evidence type="ECO:0000256" key="3">
    <source>
        <dbReference type="ARBA" id="ARBA00022777"/>
    </source>
</evidence>
<name>A0A939TE47_9ACTN</name>
<evidence type="ECO:0000256" key="2">
    <source>
        <dbReference type="ARBA" id="ARBA00022741"/>
    </source>
</evidence>
<comment type="caution">
    <text evidence="7">The sequence shown here is derived from an EMBL/GenBank/DDBJ whole genome shotgun (WGS) entry which is preliminary data.</text>
</comment>
<dbReference type="Gene3D" id="3.30.200.20">
    <property type="entry name" value="Phosphorylase Kinase, domain 1"/>
    <property type="match status" value="1"/>
</dbReference>
<dbReference type="SUPFAM" id="SSF56112">
    <property type="entry name" value="Protein kinase-like (PK-like)"/>
    <property type="match status" value="1"/>
</dbReference>
<dbReference type="Gene3D" id="1.10.510.10">
    <property type="entry name" value="Transferase(Phosphotransferase) domain 1"/>
    <property type="match status" value="1"/>
</dbReference>
<dbReference type="RefSeq" id="WP_208260987.1">
    <property type="nucleotide sequence ID" value="NZ_JAGEOJ010000018.1"/>
</dbReference>
<keyword evidence="4" id="KW-0067">ATP-binding</keyword>
<evidence type="ECO:0000313" key="8">
    <source>
        <dbReference type="Proteomes" id="UP000669179"/>
    </source>
</evidence>
<dbReference type="GO" id="GO:0005524">
    <property type="term" value="F:ATP binding"/>
    <property type="evidence" value="ECO:0007669"/>
    <property type="project" value="UniProtKB-KW"/>
</dbReference>
<dbReference type="PROSITE" id="PS00108">
    <property type="entry name" value="PROTEIN_KINASE_ST"/>
    <property type="match status" value="1"/>
</dbReference>
<protein>
    <submittedName>
        <fullName evidence="7">Serine/threonine protein kinase</fullName>
    </submittedName>
</protein>
<dbReference type="InterPro" id="IPR000719">
    <property type="entry name" value="Prot_kinase_dom"/>
</dbReference>
<reference evidence="7" key="1">
    <citation type="submission" date="2021-03" db="EMBL/GenBank/DDBJ databases">
        <authorList>
            <person name="Kanchanasin P."/>
            <person name="Saeng-In P."/>
            <person name="Phongsopitanun W."/>
            <person name="Yuki M."/>
            <person name="Kudo T."/>
            <person name="Ohkuma M."/>
            <person name="Tanasupawat S."/>
        </authorList>
    </citation>
    <scope>NUCLEOTIDE SEQUENCE</scope>
    <source>
        <strain evidence="7">GKU 128</strain>
    </source>
</reference>
<keyword evidence="5" id="KW-1133">Transmembrane helix</keyword>
<dbReference type="EMBL" id="JAGEOJ010000018">
    <property type="protein sequence ID" value="MBO2452965.1"/>
    <property type="molecule type" value="Genomic_DNA"/>
</dbReference>
<dbReference type="PROSITE" id="PS50011">
    <property type="entry name" value="PROTEIN_KINASE_DOM"/>
    <property type="match status" value="1"/>
</dbReference>
<accession>A0A939TE47</accession>
<feature type="domain" description="Protein kinase" evidence="6">
    <location>
        <begin position="18"/>
        <end position="243"/>
    </location>
</feature>
<proteinExistence type="predicted"/>
<keyword evidence="3 7" id="KW-0418">Kinase</keyword>
<keyword evidence="8" id="KW-1185">Reference proteome</keyword>
<gene>
    <name evidence="7" type="ORF">J4573_38145</name>
</gene>
<dbReference type="Pfam" id="PF00069">
    <property type="entry name" value="Pkinase"/>
    <property type="match status" value="1"/>
</dbReference>
<dbReference type="InterPro" id="IPR011009">
    <property type="entry name" value="Kinase-like_dom_sf"/>
</dbReference>
<keyword evidence="7" id="KW-0723">Serine/threonine-protein kinase</keyword>
<dbReference type="Proteomes" id="UP000669179">
    <property type="component" value="Unassembled WGS sequence"/>
</dbReference>
<evidence type="ECO:0000256" key="4">
    <source>
        <dbReference type="ARBA" id="ARBA00022840"/>
    </source>
</evidence>
<dbReference type="PANTHER" id="PTHR43289">
    <property type="entry name" value="MITOGEN-ACTIVATED PROTEIN KINASE KINASE KINASE 20-RELATED"/>
    <property type="match status" value="1"/>
</dbReference>
<organism evidence="7 8">
    <name type="scientific">Actinomadura barringtoniae</name>
    <dbReference type="NCBI Taxonomy" id="1427535"/>
    <lineage>
        <taxon>Bacteria</taxon>
        <taxon>Bacillati</taxon>
        <taxon>Actinomycetota</taxon>
        <taxon>Actinomycetes</taxon>
        <taxon>Streptosporangiales</taxon>
        <taxon>Thermomonosporaceae</taxon>
        <taxon>Actinomadura</taxon>
    </lineage>
</organism>
<dbReference type="CDD" id="cd14014">
    <property type="entry name" value="STKc_PknB_like"/>
    <property type="match status" value="1"/>
</dbReference>